<dbReference type="SMART" id="SM00228">
    <property type="entry name" value="PDZ"/>
    <property type="match status" value="2"/>
</dbReference>
<proteinExistence type="inferred from homology"/>
<dbReference type="PANTHER" id="PTHR22939">
    <property type="entry name" value="SERINE PROTEASE FAMILY S1C HTRA-RELATED"/>
    <property type="match status" value="1"/>
</dbReference>
<keyword evidence="2" id="KW-0472">Membrane</keyword>
<protein>
    <submittedName>
        <fullName evidence="4">PDZ domain-containing protein</fullName>
    </submittedName>
</protein>
<dbReference type="Gene3D" id="2.30.42.10">
    <property type="match status" value="2"/>
</dbReference>
<gene>
    <name evidence="4" type="ORF">ENJ10_11910</name>
</gene>
<name>A0A7V1PVV9_CALAY</name>
<dbReference type="Proteomes" id="UP000886005">
    <property type="component" value="Unassembled WGS sequence"/>
</dbReference>
<organism evidence="4">
    <name type="scientific">Caldithrix abyssi</name>
    <dbReference type="NCBI Taxonomy" id="187145"/>
    <lineage>
        <taxon>Bacteria</taxon>
        <taxon>Pseudomonadati</taxon>
        <taxon>Calditrichota</taxon>
        <taxon>Calditrichia</taxon>
        <taxon>Calditrichales</taxon>
        <taxon>Calditrichaceae</taxon>
        <taxon>Caldithrix</taxon>
    </lineage>
</organism>
<sequence>MFFLLSSNRAMWVWHASCLFGNKINQPTQGDRMLKSVFYITMTVLLIAAYPVFPAAIDNEQSIKVTRGGTHNMLGVLVADEQTDEGNQIVVFTVIKNSAAEKAGIQKDDILLEINGREIESARDLSLDAKKWREKDVLSIKLSRQNKIMTVKATISTLENPGTMIIFTGDGHESDEDSLIETFFYRDTDESGKGQEKERQLSLMVNTEGTPQPGAASTFMSKNKGAYLGVEAETLSPQLAAYFGVKSGVLLETVYEDSPAEKAGLKAGDVITSINKREVADFEDLMRILDYYNPGETVTAKIMRQGSKKNLEVTLGDKPAHFSWPGNQEGFRMDGLRQLRMNLPKLRKNMF</sequence>
<keyword evidence="2" id="KW-1133">Transmembrane helix</keyword>
<feature type="non-terminal residue" evidence="4">
    <location>
        <position position="351"/>
    </location>
</feature>
<dbReference type="InterPro" id="IPR001478">
    <property type="entry name" value="PDZ"/>
</dbReference>
<dbReference type="InterPro" id="IPR036034">
    <property type="entry name" value="PDZ_sf"/>
</dbReference>
<feature type="domain" description="PDZ" evidence="3">
    <location>
        <begin position="216"/>
        <end position="306"/>
    </location>
</feature>
<evidence type="ECO:0000259" key="3">
    <source>
        <dbReference type="PROSITE" id="PS50106"/>
    </source>
</evidence>
<feature type="domain" description="PDZ" evidence="3">
    <location>
        <begin position="62"/>
        <end position="121"/>
    </location>
</feature>
<evidence type="ECO:0000256" key="1">
    <source>
        <dbReference type="ARBA" id="ARBA00010541"/>
    </source>
</evidence>
<dbReference type="Pfam" id="PF00595">
    <property type="entry name" value="PDZ"/>
    <property type="match status" value="1"/>
</dbReference>
<dbReference type="AlphaFoldDB" id="A0A7V1PVV9"/>
<comment type="caution">
    <text evidence="4">The sequence shown here is derived from an EMBL/GenBank/DDBJ whole genome shotgun (WGS) entry which is preliminary data.</text>
</comment>
<comment type="similarity">
    <text evidence="1">Belongs to the peptidase S1C family.</text>
</comment>
<accession>A0A7V1PVV9</accession>
<evidence type="ECO:0000256" key="2">
    <source>
        <dbReference type="SAM" id="Phobius"/>
    </source>
</evidence>
<dbReference type="SUPFAM" id="SSF50156">
    <property type="entry name" value="PDZ domain-like"/>
    <property type="match status" value="2"/>
</dbReference>
<keyword evidence="2" id="KW-0812">Transmembrane</keyword>
<dbReference type="Pfam" id="PF13180">
    <property type="entry name" value="PDZ_2"/>
    <property type="match status" value="1"/>
</dbReference>
<dbReference type="PANTHER" id="PTHR22939:SF129">
    <property type="entry name" value="SERINE PROTEASE HTRA2, MITOCHONDRIAL"/>
    <property type="match status" value="1"/>
</dbReference>
<dbReference type="CDD" id="cd06779">
    <property type="entry name" value="cpPDZ_Deg_HtrA-like"/>
    <property type="match status" value="1"/>
</dbReference>
<feature type="transmembrane region" description="Helical" evidence="2">
    <location>
        <begin position="37"/>
        <end position="57"/>
    </location>
</feature>
<evidence type="ECO:0000313" key="4">
    <source>
        <dbReference type="EMBL" id="HED11386.1"/>
    </source>
</evidence>
<dbReference type="EMBL" id="DRLD01000330">
    <property type="protein sequence ID" value="HED11386.1"/>
    <property type="molecule type" value="Genomic_DNA"/>
</dbReference>
<dbReference type="PROSITE" id="PS50106">
    <property type="entry name" value="PDZ"/>
    <property type="match status" value="2"/>
</dbReference>
<reference evidence="4" key="1">
    <citation type="journal article" date="2020" name="mSystems">
        <title>Genome- and Community-Level Interaction Insights into Carbon Utilization and Element Cycling Functions of Hydrothermarchaeota in Hydrothermal Sediment.</title>
        <authorList>
            <person name="Zhou Z."/>
            <person name="Liu Y."/>
            <person name="Xu W."/>
            <person name="Pan J."/>
            <person name="Luo Z.H."/>
            <person name="Li M."/>
        </authorList>
    </citation>
    <scope>NUCLEOTIDE SEQUENCE [LARGE SCALE GENOMIC DNA]</scope>
    <source>
        <strain evidence="4">HyVt-456</strain>
    </source>
</reference>